<organism evidence="6 7">
    <name type="scientific">Pseudohongiella spirulinae</name>
    <dbReference type="NCBI Taxonomy" id="1249552"/>
    <lineage>
        <taxon>Bacteria</taxon>
        <taxon>Pseudomonadati</taxon>
        <taxon>Pseudomonadota</taxon>
        <taxon>Gammaproteobacteria</taxon>
        <taxon>Pseudomonadales</taxon>
        <taxon>Pseudohongiellaceae</taxon>
        <taxon>Pseudohongiella</taxon>
    </lineage>
</organism>
<dbReference type="PANTHER" id="PTHR43214:SF43">
    <property type="entry name" value="TWO-COMPONENT RESPONSE REGULATOR"/>
    <property type="match status" value="1"/>
</dbReference>
<dbReference type="AlphaFoldDB" id="A0A0S2KHK3"/>
<name>A0A0S2KHK3_9GAMM</name>
<dbReference type="Pfam" id="PF00072">
    <property type="entry name" value="Response_reg"/>
    <property type="match status" value="1"/>
</dbReference>
<dbReference type="InterPro" id="IPR016032">
    <property type="entry name" value="Sig_transdc_resp-reg_C-effctor"/>
</dbReference>
<dbReference type="GO" id="GO:0003677">
    <property type="term" value="F:DNA binding"/>
    <property type="evidence" value="ECO:0007669"/>
    <property type="project" value="UniProtKB-KW"/>
</dbReference>
<evidence type="ECO:0000259" key="4">
    <source>
        <dbReference type="PROSITE" id="PS50043"/>
    </source>
</evidence>
<accession>A0A0S2KHK3</accession>
<proteinExistence type="predicted"/>
<dbReference type="KEGG" id="pspi:PS2015_2811"/>
<dbReference type="PRINTS" id="PR00038">
    <property type="entry name" value="HTHLUXR"/>
</dbReference>
<evidence type="ECO:0000259" key="5">
    <source>
        <dbReference type="PROSITE" id="PS50110"/>
    </source>
</evidence>
<reference evidence="6 7" key="1">
    <citation type="submission" date="2015-11" db="EMBL/GenBank/DDBJ databases">
        <authorList>
            <person name="Zhang Y."/>
            <person name="Guo Z."/>
        </authorList>
    </citation>
    <scope>NUCLEOTIDE SEQUENCE [LARGE SCALE GENOMIC DNA]</scope>
    <source>
        <strain evidence="6 7">KCTC 32221</strain>
    </source>
</reference>
<dbReference type="CDD" id="cd06170">
    <property type="entry name" value="LuxR_C_like"/>
    <property type="match status" value="1"/>
</dbReference>
<gene>
    <name evidence="6" type="ORF">PS2015_2811</name>
</gene>
<dbReference type="SUPFAM" id="SSF46894">
    <property type="entry name" value="C-terminal effector domain of the bipartite response regulators"/>
    <property type="match status" value="1"/>
</dbReference>
<dbReference type="InterPro" id="IPR000792">
    <property type="entry name" value="Tscrpt_reg_LuxR_C"/>
</dbReference>
<dbReference type="STRING" id="1249552.PS2015_2811"/>
<dbReference type="Pfam" id="PF00196">
    <property type="entry name" value="GerE"/>
    <property type="match status" value="1"/>
</dbReference>
<evidence type="ECO:0000313" key="7">
    <source>
        <dbReference type="Proteomes" id="UP000065641"/>
    </source>
</evidence>
<keyword evidence="7" id="KW-1185">Reference proteome</keyword>
<dbReference type="GO" id="GO:0006355">
    <property type="term" value="P:regulation of DNA-templated transcription"/>
    <property type="evidence" value="ECO:0007669"/>
    <property type="project" value="InterPro"/>
</dbReference>
<feature type="modified residue" description="4-aspartylphosphate" evidence="3">
    <location>
        <position position="58"/>
    </location>
</feature>
<evidence type="ECO:0000256" key="1">
    <source>
        <dbReference type="ARBA" id="ARBA00022553"/>
    </source>
</evidence>
<dbReference type="GO" id="GO:0000160">
    <property type="term" value="P:phosphorelay signal transduction system"/>
    <property type="evidence" value="ECO:0007669"/>
    <property type="project" value="InterPro"/>
</dbReference>
<dbReference type="SMART" id="SM00421">
    <property type="entry name" value="HTH_LUXR"/>
    <property type="match status" value="1"/>
</dbReference>
<feature type="domain" description="HTH luxR-type" evidence="4">
    <location>
        <begin position="145"/>
        <end position="210"/>
    </location>
</feature>
<keyword evidence="1 3" id="KW-0597">Phosphoprotein</keyword>
<evidence type="ECO:0000313" key="6">
    <source>
        <dbReference type="EMBL" id="ALO47442.1"/>
    </source>
</evidence>
<dbReference type="PROSITE" id="PS50110">
    <property type="entry name" value="RESPONSE_REGULATORY"/>
    <property type="match status" value="1"/>
</dbReference>
<dbReference type="EMBL" id="CP013189">
    <property type="protein sequence ID" value="ALO47442.1"/>
    <property type="molecule type" value="Genomic_DNA"/>
</dbReference>
<evidence type="ECO:0000256" key="2">
    <source>
        <dbReference type="ARBA" id="ARBA00023125"/>
    </source>
</evidence>
<dbReference type="PROSITE" id="PS50043">
    <property type="entry name" value="HTH_LUXR_2"/>
    <property type="match status" value="1"/>
</dbReference>
<dbReference type="PANTHER" id="PTHR43214">
    <property type="entry name" value="TWO-COMPONENT RESPONSE REGULATOR"/>
    <property type="match status" value="1"/>
</dbReference>
<dbReference type="InterPro" id="IPR039420">
    <property type="entry name" value="WalR-like"/>
</dbReference>
<feature type="domain" description="Response regulatory" evidence="5">
    <location>
        <begin position="7"/>
        <end position="123"/>
    </location>
</feature>
<dbReference type="PATRIC" id="fig|1249552.3.peg.2837"/>
<evidence type="ECO:0000256" key="3">
    <source>
        <dbReference type="PROSITE-ProRule" id="PRU00169"/>
    </source>
</evidence>
<dbReference type="InterPro" id="IPR001789">
    <property type="entry name" value="Sig_transdc_resp-reg_receiver"/>
</dbReference>
<dbReference type="RefSeq" id="WP_237113338.1">
    <property type="nucleotide sequence ID" value="NZ_CP013189.1"/>
</dbReference>
<sequence>MSKKAIKVMLVDDHAVVRMGFKLLLQGSDDIDVIGEAHSGEDAVKQFQDLAPDVLIMDISMPGIGGLEAIGRVLAKNPQQKILVLSAHEDVMHARRVIKAGAVGYVTKRSAADVLMQAIRTVHKGQIYLEPEIAQALAVEQVSGSKNPLDALSEKEFKVFLELAKGRSVQEIADVMSLSPRTIGTHLYNIKQKLNAANSAELAIIAIRAGLIEP</sequence>
<protein>
    <submittedName>
        <fullName evidence="6">Two component transcriptional regulator, LuxR family</fullName>
    </submittedName>
</protein>
<dbReference type="InterPro" id="IPR011006">
    <property type="entry name" value="CheY-like_superfamily"/>
</dbReference>
<dbReference type="CDD" id="cd17535">
    <property type="entry name" value="REC_NarL-like"/>
    <property type="match status" value="1"/>
</dbReference>
<dbReference type="Gene3D" id="3.40.50.2300">
    <property type="match status" value="1"/>
</dbReference>
<dbReference type="Proteomes" id="UP000065641">
    <property type="component" value="Chromosome"/>
</dbReference>
<dbReference type="SMART" id="SM00448">
    <property type="entry name" value="REC"/>
    <property type="match status" value="1"/>
</dbReference>
<dbReference type="SUPFAM" id="SSF52172">
    <property type="entry name" value="CheY-like"/>
    <property type="match status" value="1"/>
</dbReference>
<dbReference type="PROSITE" id="PS00622">
    <property type="entry name" value="HTH_LUXR_1"/>
    <property type="match status" value="1"/>
</dbReference>
<dbReference type="InterPro" id="IPR058245">
    <property type="entry name" value="NreC/VraR/RcsB-like_REC"/>
</dbReference>
<keyword evidence="2" id="KW-0238">DNA-binding</keyword>